<name>A0A1F5G8R0_9BACT</name>
<dbReference type="CDD" id="cd02516">
    <property type="entry name" value="CDP-ME_synthetase"/>
    <property type="match status" value="1"/>
</dbReference>
<dbReference type="SUPFAM" id="SSF53448">
    <property type="entry name" value="Nucleotide-diphospho-sugar transferases"/>
    <property type="match status" value="1"/>
</dbReference>
<sequence length="251" mass="28058">MTNWVIIAAGGQGQRMELGFNKIFAKLGRFPVIYWTLAAFEKSKVVDNIIICAGENDIAKIRAVVKGSKFKKIRQIVAAGKSRQESTLNVLKAFKNKILGSDLVGVHNAVNPFVTEDEIRKVYKNAKLFGAALLAQAARDTVKITDGEGFVAETPLRKYSWYAQTPQVATFENLYKAHLKAHEDKFVGTDDAQLLERIGIKPKIVPCSNENFKITFTQDLAMARYILSSKFNPFDKLRVDAEQSRSIKVQS</sequence>
<evidence type="ECO:0000256" key="2">
    <source>
        <dbReference type="ARBA" id="ARBA00022695"/>
    </source>
</evidence>
<dbReference type="InterPro" id="IPR034683">
    <property type="entry name" value="IspD/TarI"/>
</dbReference>
<proteinExistence type="predicted"/>
<comment type="caution">
    <text evidence="3">The sequence shown here is derived from an EMBL/GenBank/DDBJ whole genome shotgun (WGS) entry which is preliminary data.</text>
</comment>
<dbReference type="GO" id="GO:0008299">
    <property type="term" value="P:isoprenoid biosynthetic process"/>
    <property type="evidence" value="ECO:0007669"/>
    <property type="project" value="InterPro"/>
</dbReference>
<evidence type="ECO:0000313" key="3">
    <source>
        <dbReference type="EMBL" id="OGD88227.1"/>
    </source>
</evidence>
<evidence type="ECO:0000256" key="1">
    <source>
        <dbReference type="ARBA" id="ARBA00022679"/>
    </source>
</evidence>
<keyword evidence="2 3" id="KW-0548">Nucleotidyltransferase</keyword>
<dbReference type="Proteomes" id="UP000178577">
    <property type="component" value="Unassembled WGS sequence"/>
</dbReference>
<dbReference type="Gene3D" id="3.90.550.10">
    <property type="entry name" value="Spore Coat Polysaccharide Biosynthesis Protein SpsA, Chain A"/>
    <property type="match status" value="1"/>
</dbReference>
<dbReference type="InterPro" id="IPR029044">
    <property type="entry name" value="Nucleotide-diphossugar_trans"/>
</dbReference>
<dbReference type="InterPro" id="IPR001228">
    <property type="entry name" value="IspD"/>
</dbReference>
<dbReference type="EMBL" id="MFAY01000046">
    <property type="protein sequence ID" value="OGD88227.1"/>
    <property type="molecule type" value="Genomic_DNA"/>
</dbReference>
<gene>
    <name evidence="3" type="ORF">A2693_00610</name>
</gene>
<dbReference type="PANTHER" id="PTHR32125">
    <property type="entry name" value="2-C-METHYL-D-ERYTHRITOL 4-PHOSPHATE CYTIDYLYLTRANSFERASE, CHLOROPLASTIC"/>
    <property type="match status" value="1"/>
</dbReference>
<dbReference type="AlphaFoldDB" id="A0A1F5G8R0"/>
<dbReference type="NCBIfam" id="TIGR00453">
    <property type="entry name" value="ispD"/>
    <property type="match status" value="1"/>
</dbReference>
<dbReference type="Pfam" id="PF01128">
    <property type="entry name" value="IspD"/>
    <property type="match status" value="1"/>
</dbReference>
<dbReference type="InterPro" id="IPR050088">
    <property type="entry name" value="IspD/TarI_cytidylyltransf_bact"/>
</dbReference>
<organism evidence="3 4">
    <name type="scientific">Candidatus Curtissbacteria bacterium RIFCSPHIGHO2_01_FULL_40_12</name>
    <dbReference type="NCBI Taxonomy" id="1797710"/>
    <lineage>
        <taxon>Bacteria</taxon>
        <taxon>Candidatus Curtissiibacteriota</taxon>
    </lineage>
</organism>
<protein>
    <submittedName>
        <fullName evidence="3">2-C-methyl-D-erythritol 4-phosphate cytidylyltransferase</fullName>
    </submittedName>
</protein>
<evidence type="ECO:0000313" key="4">
    <source>
        <dbReference type="Proteomes" id="UP000178577"/>
    </source>
</evidence>
<accession>A0A1F5G8R0</accession>
<reference evidence="3 4" key="1">
    <citation type="journal article" date="2016" name="Nat. Commun.">
        <title>Thousands of microbial genomes shed light on interconnected biogeochemical processes in an aquifer system.</title>
        <authorList>
            <person name="Anantharaman K."/>
            <person name="Brown C.T."/>
            <person name="Hug L.A."/>
            <person name="Sharon I."/>
            <person name="Castelle C.J."/>
            <person name="Probst A.J."/>
            <person name="Thomas B.C."/>
            <person name="Singh A."/>
            <person name="Wilkins M.J."/>
            <person name="Karaoz U."/>
            <person name="Brodie E.L."/>
            <person name="Williams K.H."/>
            <person name="Hubbard S.S."/>
            <person name="Banfield J.F."/>
        </authorList>
    </citation>
    <scope>NUCLEOTIDE SEQUENCE [LARGE SCALE GENOMIC DNA]</scope>
</reference>
<dbReference type="PANTHER" id="PTHR32125:SF4">
    <property type="entry name" value="2-C-METHYL-D-ERYTHRITOL 4-PHOSPHATE CYTIDYLYLTRANSFERASE, CHLOROPLASTIC"/>
    <property type="match status" value="1"/>
</dbReference>
<dbReference type="GO" id="GO:0050518">
    <property type="term" value="F:2-C-methyl-D-erythritol 4-phosphate cytidylyltransferase activity"/>
    <property type="evidence" value="ECO:0007669"/>
    <property type="project" value="InterPro"/>
</dbReference>
<dbReference type="FunFam" id="3.90.550.10:FF:000003">
    <property type="entry name" value="2-C-methyl-D-erythritol 4-phosphate cytidylyltransferase"/>
    <property type="match status" value="1"/>
</dbReference>
<keyword evidence="1 3" id="KW-0808">Transferase</keyword>